<keyword evidence="3" id="KW-1185">Reference proteome</keyword>
<dbReference type="EMBL" id="AP018042">
    <property type="protein sequence ID" value="BAX81145.1"/>
    <property type="molecule type" value="Genomic_DNA"/>
</dbReference>
<evidence type="ECO:0000313" key="2">
    <source>
        <dbReference type="EMBL" id="BAX81145.1"/>
    </source>
</evidence>
<evidence type="ECO:0000256" key="1">
    <source>
        <dbReference type="SAM" id="MobiDB-lite"/>
    </source>
</evidence>
<organism evidence="2 3">
    <name type="scientific">Labilibaculum antarcticum</name>
    <dbReference type="NCBI Taxonomy" id="1717717"/>
    <lineage>
        <taxon>Bacteria</taxon>
        <taxon>Pseudomonadati</taxon>
        <taxon>Bacteroidota</taxon>
        <taxon>Bacteroidia</taxon>
        <taxon>Marinilabiliales</taxon>
        <taxon>Marinifilaceae</taxon>
        <taxon>Labilibaculum</taxon>
    </lineage>
</organism>
<reference evidence="3" key="2">
    <citation type="journal article" date="2020" name="Antonie Van Leeuwenhoek">
        <title>Labilibaculum antarcticum sp. nov., a novel facultative anaerobic, psychrotorelant bacterium isolated from marine sediment of Antarctica.</title>
        <authorList>
            <person name="Watanabe M."/>
            <person name="Kojima H."/>
            <person name="Fukui M."/>
        </authorList>
    </citation>
    <scope>NUCLEOTIDE SEQUENCE [LARGE SCALE GENOMIC DNA]</scope>
    <source>
        <strain evidence="3">SPP2</strain>
    </source>
</reference>
<name>A0A1Y1CLC3_9BACT</name>
<gene>
    <name evidence="2" type="ORF">ALGA_2840</name>
</gene>
<protein>
    <submittedName>
        <fullName evidence="2">Uncharacterized protein</fullName>
    </submittedName>
</protein>
<evidence type="ECO:0000313" key="3">
    <source>
        <dbReference type="Proteomes" id="UP000218267"/>
    </source>
</evidence>
<dbReference type="KEGG" id="mbas:ALGA_2840"/>
<feature type="region of interest" description="Disordered" evidence="1">
    <location>
        <begin position="58"/>
        <end position="84"/>
    </location>
</feature>
<feature type="compositionally biased region" description="Basic and acidic residues" evidence="1">
    <location>
        <begin position="61"/>
        <end position="84"/>
    </location>
</feature>
<reference evidence="2 3" key="1">
    <citation type="journal article" date="2018" name="Mar. Genomics">
        <title>Complete genome sequence of Marinifilaceae bacterium strain SPP2, isolated from the Antarctic marine sediment.</title>
        <authorList>
            <person name="Watanabe M."/>
            <person name="Kojima H."/>
            <person name="Fukui M."/>
        </authorList>
    </citation>
    <scope>NUCLEOTIDE SEQUENCE [LARGE SCALE GENOMIC DNA]</scope>
    <source>
        <strain evidence="2 3">SPP2</strain>
    </source>
</reference>
<proteinExistence type="predicted"/>
<dbReference type="AlphaFoldDB" id="A0A1Y1CLC3"/>
<sequence>MAALRGQINGRMYFEDDQLTIRNKAFTLLKECVDEIRSYGQFAFRDDADIAKSYSSKYRREKQQEYRKNCKMDKSTHDSDTPTS</sequence>
<dbReference type="Proteomes" id="UP000218267">
    <property type="component" value="Chromosome"/>
</dbReference>
<accession>A0A1Y1CLC3</accession>